<organism evidence="1 2">
    <name type="scientific">Mycena metata</name>
    <dbReference type="NCBI Taxonomy" id="1033252"/>
    <lineage>
        <taxon>Eukaryota</taxon>
        <taxon>Fungi</taxon>
        <taxon>Dikarya</taxon>
        <taxon>Basidiomycota</taxon>
        <taxon>Agaricomycotina</taxon>
        <taxon>Agaricomycetes</taxon>
        <taxon>Agaricomycetidae</taxon>
        <taxon>Agaricales</taxon>
        <taxon>Marasmiineae</taxon>
        <taxon>Mycenaceae</taxon>
        <taxon>Mycena</taxon>
    </lineage>
</organism>
<sequence>MGSTLRVRIGLLSKPVVNFFLDIRMKSHFIPLGNCPRSHGEVNRTKNRRQYAENFFVVKSTSQAVKMLTLYADVVHGALLESAQRKEAAGPKESAQNSRTAIWLAEQLTDAKFDFTVEGSGHTIIRCKGIG</sequence>
<keyword evidence="2" id="KW-1185">Reference proteome</keyword>
<name>A0AAD7JCR4_9AGAR</name>
<protein>
    <submittedName>
        <fullName evidence="1">Uncharacterized protein</fullName>
    </submittedName>
</protein>
<gene>
    <name evidence="1" type="ORF">B0H16DRAFT_1455764</name>
</gene>
<accession>A0AAD7JCR4</accession>
<comment type="caution">
    <text evidence="1">The sequence shown here is derived from an EMBL/GenBank/DDBJ whole genome shotgun (WGS) entry which is preliminary data.</text>
</comment>
<dbReference type="Proteomes" id="UP001215598">
    <property type="component" value="Unassembled WGS sequence"/>
</dbReference>
<dbReference type="EMBL" id="JARKIB010000033">
    <property type="protein sequence ID" value="KAJ7762142.1"/>
    <property type="molecule type" value="Genomic_DNA"/>
</dbReference>
<evidence type="ECO:0000313" key="1">
    <source>
        <dbReference type="EMBL" id="KAJ7762142.1"/>
    </source>
</evidence>
<reference evidence="1" key="1">
    <citation type="submission" date="2023-03" db="EMBL/GenBank/DDBJ databases">
        <title>Massive genome expansion in bonnet fungi (Mycena s.s.) driven by repeated elements and novel gene families across ecological guilds.</title>
        <authorList>
            <consortium name="Lawrence Berkeley National Laboratory"/>
            <person name="Harder C.B."/>
            <person name="Miyauchi S."/>
            <person name="Viragh M."/>
            <person name="Kuo A."/>
            <person name="Thoen E."/>
            <person name="Andreopoulos B."/>
            <person name="Lu D."/>
            <person name="Skrede I."/>
            <person name="Drula E."/>
            <person name="Henrissat B."/>
            <person name="Morin E."/>
            <person name="Kohler A."/>
            <person name="Barry K."/>
            <person name="LaButti K."/>
            <person name="Morin E."/>
            <person name="Salamov A."/>
            <person name="Lipzen A."/>
            <person name="Mereny Z."/>
            <person name="Hegedus B."/>
            <person name="Baldrian P."/>
            <person name="Stursova M."/>
            <person name="Weitz H."/>
            <person name="Taylor A."/>
            <person name="Grigoriev I.V."/>
            <person name="Nagy L.G."/>
            <person name="Martin F."/>
            <person name="Kauserud H."/>
        </authorList>
    </citation>
    <scope>NUCLEOTIDE SEQUENCE</scope>
    <source>
        <strain evidence="1">CBHHK182m</strain>
    </source>
</reference>
<evidence type="ECO:0000313" key="2">
    <source>
        <dbReference type="Proteomes" id="UP001215598"/>
    </source>
</evidence>
<dbReference type="AlphaFoldDB" id="A0AAD7JCR4"/>
<proteinExistence type="predicted"/>